<dbReference type="SUPFAM" id="SSF142764">
    <property type="entry name" value="YgbK-like"/>
    <property type="match status" value="1"/>
</dbReference>
<reference evidence="9 10" key="1">
    <citation type="submission" date="2019-02" db="EMBL/GenBank/DDBJ databases">
        <title>Deep-cultivation of Planctomycetes and their phenomic and genomic characterization uncovers novel biology.</title>
        <authorList>
            <person name="Wiegand S."/>
            <person name="Jogler M."/>
            <person name="Boedeker C."/>
            <person name="Pinto D."/>
            <person name="Vollmers J."/>
            <person name="Rivas-Marin E."/>
            <person name="Kohn T."/>
            <person name="Peeters S.H."/>
            <person name="Heuer A."/>
            <person name="Rast P."/>
            <person name="Oberbeckmann S."/>
            <person name="Bunk B."/>
            <person name="Jeske O."/>
            <person name="Meyerdierks A."/>
            <person name="Storesund J.E."/>
            <person name="Kallscheuer N."/>
            <person name="Luecker S."/>
            <person name="Lage O.M."/>
            <person name="Pohl T."/>
            <person name="Merkel B.J."/>
            <person name="Hornburger P."/>
            <person name="Mueller R.-W."/>
            <person name="Bruemmer F."/>
            <person name="Labrenz M."/>
            <person name="Spormann A.M."/>
            <person name="Op den Camp H."/>
            <person name="Overmann J."/>
            <person name="Amann R."/>
            <person name="Jetten M.S.M."/>
            <person name="Mascher T."/>
            <person name="Medema M.H."/>
            <person name="Devos D.P."/>
            <person name="Kaster A.-K."/>
            <person name="Ovreas L."/>
            <person name="Rohde M."/>
            <person name="Galperin M.Y."/>
            <person name="Jogler C."/>
        </authorList>
    </citation>
    <scope>NUCLEOTIDE SEQUENCE [LARGE SCALE GENOMIC DNA]</scope>
    <source>
        <strain evidence="9 10">Pla175</strain>
    </source>
</reference>
<dbReference type="RefSeq" id="WP_145288851.1">
    <property type="nucleotide sequence ID" value="NZ_CP036291.1"/>
</dbReference>
<dbReference type="GO" id="GO:0016301">
    <property type="term" value="F:kinase activity"/>
    <property type="evidence" value="ECO:0007669"/>
    <property type="project" value="UniProtKB-KW"/>
</dbReference>
<dbReference type="InterPro" id="IPR037051">
    <property type="entry name" value="4-carb_acid_sugar_kinase_N_sf"/>
</dbReference>
<dbReference type="InterPro" id="IPR042213">
    <property type="entry name" value="NBD_C_sf"/>
</dbReference>
<evidence type="ECO:0000256" key="4">
    <source>
        <dbReference type="ARBA" id="ARBA00022777"/>
    </source>
</evidence>
<gene>
    <name evidence="9" type="ORF">Pla175_38200</name>
</gene>
<dbReference type="Gene3D" id="3.40.980.20">
    <property type="entry name" value="Four-carbon acid sugar kinase, nucleotide binding domain"/>
    <property type="match status" value="1"/>
</dbReference>
<keyword evidence="2" id="KW-0808">Transferase</keyword>
<evidence type="ECO:0000256" key="5">
    <source>
        <dbReference type="ARBA" id="ARBA00022840"/>
    </source>
</evidence>
<keyword evidence="6" id="KW-0119">Carbohydrate metabolism</keyword>
<evidence type="ECO:0000313" key="10">
    <source>
        <dbReference type="Proteomes" id="UP000317429"/>
    </source>
</evidence>
<accession>A0A518DG12</accession>
<evidence type="ECO:0000259" key="7">
    <source>
        <dbReference type="Pfam" id="PF07005"/>
    </source>
</evidence>
<dbReference type="EMBL" id="CP036291">
    <property type="protein sequence ID" value="QDU90416.1"/>
    <property type="molecule type" value="Genomic_DNA"/>
</dbReference>
<evidence type="ECO:0000256" key="3">
    <source>
        <dbReference type="ARBA" id="ARBA00022741"/>
    </source>
</evidence>
<dbReference type="GO" id="GO:0005524">
    <property type="term" value="F:ATP binding"/>
    <property type="evidence" value="ECO:0007669"/>
    <property type="project" value="UniProtKB-KW"/>
</dbReference>
<dbReference type="InterPro" id="IPR010737">
    <property type="entry name" value="4-carb_acid_sugar_kinase_N"/>
</dbReference>
<keyword evidence="10" id="KW-1185">Reference proteome</keyword>
<sequence>MSVPSQQSELKIAYYGDDFTGSTDAMECLATAGMRTRLFLDPPTTHQLAAMPGLDAIGVAGRSRALPTSELDAEVRPVLTALRELNPRHVHYKVCSTFDSSPEIGSIGRVIDIAAGVFDSPFVPLVVGAPLLGRWCVFGNLFAEVGIGSGGEVHRLDRHPAMRQHPTTPADESDLRRHLARQTDKAIGLFDMRKLDLPRPEAAKALGDLLRTGPSIVLFDALTERHIETIGRLIDAYADNSSPCFSVGSSSIETALAAQWGPTSNRIGTVSRAENALCGPVVVASGSRSPVAAQQIDFALTHGFVEAPMNAPRLMCKQSAEGEINRVIDVAVAGLQAGRSVIVHTTRGPHAEGDGVSPREGGVASTLGGALGTVLAGCVSRICVRRACLAGGDSSSYAARAMGITSLEMIESQSRGAPLCRVWASRAGVDGLEMAFKGGQVGRPDYFVTFAQGAPAEED</sequence>
<evidence type="ECO:0000259" key="8">
    <source>
        <dbReference type="Pfam" id="PF17042"/>
    </source>
</evidence>
<dbReference type="Pfam" id="PF17042">
    <property type="entry name" value="NBD_C"/>
    <property type="match status" value="1"/>
</dbReference>
<dbReference type="OrthoDB" id="9778478at2"/>
<evidence type="ECO:0000256" key="2">
    <source>
        <dbReference type="ARBA" id="ARBA00022679"/>
    </source>
</evidence>
<dbReference type="InterPro" id="IPR031475">
    <property type="entry name" value="NBD_C"/>
</dbReference>
<dbReference type="KEGG" id="pnd:Pla175_38200"/>
<dbReference type="AlphaFoldDB" id="A0A518DG12"/>
<evidence type="ECO:0000313" key="9">
    <source>
        <dbReference type="EMBL" id="QDU90416.1"/>
    </source>
</evidence>
<organism evidence="9 10">
    <name type="scientific">Pirellulimonas nuda</name>
    <dbReference type="NCBI Taxonomy" id="2528009"/>
    <lineage>
        <taxon>Bacteria</taxon>
        <taxon>Pseudomonadati</taxon>
        <taxon>Planctomycetota</taxon>
        <taxon>Planctomycetia</taxon>
        <taxon>Pirellulales</taxon>
        <taxon>Lacipirellulaceae</taxon>
        <taxon>Pirellulimonas</taxon>
    </lineage>
</organism>
<keyword evidence="5" id="KW-0067">ATP-binding</keyword>
<evidence type="ECO:0008006" key="11">
    <source>
        <dbReference type="Google" id="ProtNLM"/>
    </source>
</evidence>
<dbReference type="Pfam" id="PF07005">
    <property type="entry name" value="SBD_N"/>
    <property type="match status" value="1"/>
</dbReference>
<evidence type="ECO:0000256" key="1">
    <source>
        <dbReference type="ARBA" id="ARBA00005715"/>
    </source>
</evidence>
<feature type="domain" description="Four-carbon acid sugar kinase N-terminal" evidence="7">
    <location>
        <begin position="12"/>
        <end position="256"/>
    </location>
</feature>
<comment type="similarity">
    <text evidence="1">Belongs to the four-carbon acid sugar kinase family.</text>
</comment>
<proteinExistence type="inferred from homology"/>
<keyword evidence="3" id="KW-0547">Nucleotide-binding</keyword>
<feature type="domain" description="Four-carbon acid sugar kinase nucleotide binding" evidence="8">
    <location>
        <begin position="282"/>
        <end position="447"/>
    </location>
</feature>
<name>A0A518DG12_9BACT</name>
<protein>
    <recommendedName>
        <fullName evidence="11">Four-carbon acid sugar kinase family protein</fullName>
    </recommendedName>
</protein>
<dbReference type="Gene3D" id="3.40.50.10840">
    <property type="entry name" value="Putative sugar-binding, N-terminal domain"/>
    <property type="match status" value="1"/>
</dbReference>
<keyword evidence="4" id="KW-0418">Kinase</keyword>
<evidence type="ECO:0000256" key="6">
    <source>
        <dbReference type="ARBA" id="ARBA00023277"/>
    </source>
</evidence>
<dbReference type="Proteomes" id="UP000317429">
    <property type="component" value="Chromosome"/>
</dbReference>